<dbReference type="OrthoDB" id="205623at2759"/>
<reference evidence="7" key="1">
    <citation type="submission" date="2017-01" db="EMBL/GenBank/DDBJ databases">
        <title>Comparative genomics of anhydrobiosis in the tardigrade Hypsibius dujardini.</title>
        <authorList>
            <person name="Yoshida Y."/>
            <person name="Koutsovoulos G."/>
            <person name="Laetsch D."/>
            <person name="Stevens L."/>
            <person name="Kumar S."/>
            <person name="Horikawa D."/>
            <person name="Ishino K."/>
            <person name="Komine S."/>
            <person name="Tomita M."/>
            <person name="Blaxter M."/>
            <person name="Arakawa K."/>
        </authorList>
    </citation>
    <scope>NUCLEOTIDE SEQUENCE [LARGE SCALE GENOMIC DNA]</scope>
    <source>
        <strain evidence="7">Z151</strain>
    </source>
</reference>
<keyword evidence="2" id="KW-0808">Transferase</keyword>
<dbReference type="InterPro" id="IPR036188">
    <property type="entry name" value="FAD/NAD-bd_sf"/>
</dbReference>
<sequence>MAHLVVLSISLSTYLVVTKLGCEMAVTVPRDSRTVLDCDVLIIGTGFAGSFAAYSLAPQYGKGLCVIERNARDGGRILDVSEYPGGPVFAMGAKRIMSGQTAINALAHELGIPLEVVGEETELLKSRGRYYYKSTSSIPEHEGVNQMCRDVFPTTNCSKDGKSSTITGMLEALTALPGEELVEHADFATLLRWQFGEEGKAYFDAATPIRYNGGVSSAAILDRIAANSGRWSSTQRSVYPIGGMSEFITRMQVAGKAAGMRVFHSEPALAISTSRMGFSVDTPRLVINTPRILSSMDPLAFQGVSGNVAESVKMSVEFQGIVSVPWVTVTAWWNERWWEQSELYGNRTFTAVSSYDSCFREMDIAVHPYARRQNATRVVYDRGGGGTCIDMWRLLIGSGEEPASEQLIREVLKDLQQVFYDVHVPRPRTVKGFIFNNGGHIQHARSTKTNHEVLQWSMRPTPYTNFALIGEAYNIRKNYKGCLVKYPHYLTLDEVEKFQASPLDVAVCSVQKSGTTWMDSIISGILADGDPGVYNDGVSISIKFPLLCFCKPNQRPEEWLVNLMKLMPPGRTFNTHLSYDALPASLTASGAKKVYIYRNPKDTVVATYYHNIFLPRMQFNGDLADVVDSFVKDRFAFGPYFEHLASYWKRRHEDANIFFCSFEDLKNDFEKTVARLAQYLGKSLTAEQIAVIHRETDFKAAQGNRLLNRSDNDVHAGGIFDLSKHLFVRNGSVGQWKKEFTPEMNSKMDAWIDRKMTQFPELQDMKFVYE</sequence>
<name>A0A9X6NBR5_HYPEX</name>
<organism evidence="6 7">
    <name type="scientific">Hypsibius exemplaris</name>
    <name type="common">Freshwater tardigrade</name>
    <dbReference type="NCBI Taxonomy" id="2072580"/>
    <lineage>
        <taxon>Eukaryota</taxon>
        <taxon>Metazoa</taxon>
        <taxon>Ecdysozoa</taxon>
        <taxon>Tardigrada</taxon>
        <taxon>Eutardigrada</taxon>
        <taxon>Parachela</taxon>
        <taxon>Hypsibioidea</taxon>
        <taxon>Hypsibiidae</taxon>
        <taxon>Hypsibius</taxon>
    </lineage>
</organism>
<feature type="domain" description="Amine oxidase" evidence="5">
    <location>
        <begin position="52"/>
        <end position="471"/>
    </location>
</feature>
<dbReference type="InterPro" id="IPR002937">
    <property type="entry name" value="Amino_oxidase"/>
</dbReference>
<feature type="domain" description="Sulfotransferase" evidence="4">
    <location>
        <begin position="504"/>
        <end position="759"/>
    </location>
</feature>
<dbReference type="SUPFAM" id="SSF51905">
    <property type="entry name" value="FAD/NAD(P)-binding domain"/>
    <property type="match status" value="1"/>
</dbReference>
<evidence type="ECO:0000256" key="3">
    <source>
        <dbReference type="SAM" id="SignalP"/>
    </source>
</evidence>
<dbReference type="InterPro" id="IPR027417">
    <property type="entry name" value="P-loop_NTPase"/>
</dbReference>
<dbReference type="Pfam" id="PF01593">
    <property type="entry name" value="Amino_oxidase"/>
    <property type="match status" value="1"/>
</dbReference>
<protein>
    <submittedName>
        <fullName evidence="6">Sulfotransferase family cytosolic 1B member 1</fullName>
    </submittedName>
</protein>
<keyword evidence="7" id="KW-1185">Reference proteome</keyword>
<evidence type="ECO:0000313" key="6">
    <source>
        <dbReference type="EMBL" id="OWA51242.1"/>
    </source>
</evidence>
<proteinExistence type="inferred from homology"/>
<feature type="signal peptide" evidence="3">
    <location>
        <begin position="1"/>
        <end position="18"/>
    </location>
</feature>
<evidence type="ECO:0000256" key="2">
    <source>
        <dbReference type="ARBA" id="ARBA00022679"/>
    </source>
</evidence>
<comment type="caution">
    <text evidence="6">The sequence shown here is derived from an EMBL/GenBank/DDBJ whole genome shotgun (WGS) entry which is preliminary data.</text>
</comment>
<dbReference type="AlphaFoldDB" id="A0A9X6NBR5"/>
<dbReference type="Gene3D" id="3.50.50.60">
    <property type="entry name" value="FAD/NAD(P)-binding domain"/>
    <property type="match status" value="1"/>
</dbReference>
<dbReference type="EMBL" id="MTYJ01000219">
    <property type="protein sequence ID" value="OWA51242.1"/>
    <property type="molecule type" value="Genomic_DNA"/>
</dbReference>
<accession>A0A9X6NBR5</accession>
<gene>
    <name evidence="6" type="ORF">BV898_15736</name>
</gene>
<dbReference type="PANTHER" id="PTHR11783">
    <property type="entry name" value="SULFOTRANSFERASE SULT"/>
    <property type="match status" value="1"/>
</dbReference>
<dbReference type="SUPFAM" id="SSF52540">
    <property type="entry name" value="P-loop containing nucleoside triphosphate hydrolases"/>
    <property type="match status" value="1"/>
</dbReference>
<comment type="similarity">
    <text evidence="1">Belongs to the sulfotransferase 1 family.</text>
</comment>
<dbReference type="Proteomes" id="UP000192578">
    <property type="component" value="Unassembled WGS sequence"/>
</dbReference>
<feature type="chain" id="PRO_5040748106" evidence="3">
    <location>
        <begin position="19"/>
        <end position="770"/>
    </location>
</feature>
<dbReference type="Gene3D" id="3.40.50.300">
    <property type="entry name" value="P-loop containing nucleotide triphosphate hydrolases"/>
    <property type="match status" value="1"/>
</dbReference>
<dbReference type="InterPro" id="IPR000863">
    <property type="entry name" value="Sulfotransferase_dom"/>
</dbReference>
<dbReference type="GO" id="GO:0016491">
    <property type="term" value="F:oxidoreductase activity"/>
    <property type="evidence" value="ECO:0007669"/>
    <property type="project" value="InterPro"/>
</dbReference>
<evidence type="ECO:0000313" key="7">
    <source>
        <dbReference type="Proteomes" id="UP000192578"/>
    </source>
</evidence>
<dbReference type="GO" id="GO:0008146">
    <property type="term" value="F:sulfotransferase activity"/>
    <property type="evidence" value="ECO:0007669"/>
    <property type="project" value="InterPro"/>
</dbReference>
<keyword evidence="3" id="KW-0732">Signal</keyword>
<evidence type="ECO:0000259" key="4">
    <source>
        <dbReference type="Pfam" id="PF00685"/>
    </source>
</evidence>
<evidence type="ECO:0000259" key="5">
    <source>
        <dbReference type="Pfam" id="PF01593"/>
    </source>
</evidence>
<evidence type="ECO:0000256" key="1">
    <source>
        <dbReference type="ARBA" id="ARBA00005771"/>
    </source>
</evidence>
<dbReference type="Pfam" id="PF00685">
    <property type="entry name" value="Sulfotransfer_1"/>
    <property type="match status" value="1"/>
</dbReference>